<dbReference type="RefSeq" id="WP_345364280.1">
    <property type="nucleotide sequence ID" value="NZ_BAABHJ010000031.1"/>
</dbReference>
<dbReference type="InterPro" id="IPR025410">
    <property type="entry name" value="Lant_dehyd"/>
</dbReference>
<sequence length="1074" mass="118275">MTPLFPLDLAARAANLSEQAQVVSALRPAEDAPPLTEFDRWRIGRLADRLAGRFHEERARRPGPARHTRRSLTDILTEYRRHELTLTGPDDALGRILTDLQAEWLPTYQAALEGLDRSGERTAEASWRELDAYYGRLAIACEPFLTELGRRLGEALAEDAGRTALRIDAQVIDDFQAHLLGRFELALAWAVEADSKAHCALHGIDPARTTREDYLAYLDKTFSDAASYHRFYLDFPVLGRWLAHVTELLAGHGREMIARLRADADVIAAAFFGAPIAGVRSVRLGRSDMHAGARSVAIVDVTLADGTDASFVYKPRCVRGEAALQELLVRLRDDDVLDFAPRPVLPRDGYGYEALIPSGRNRVETREQAGHVYAELGGYLAIFYILGGGDLHFENVLVADGHAFICDCETVLGAPPRGQPRPSGTLMDSVFRTGLIEWPAPAPATAADTGMRLSGYSGGDAYRMPMPVPRVNEHRMSFGAAVTHRAGVLVEPGAPNRVFVGDELARAEDFIDAIRTGFHRVYRWFQERPEPAVEYVTGLFADTRVRFINWSTQVYAQLLAAARHPKCLIEPLEVDLLVNTVRTFPRNWDGEGVLPPWELASMWRLDVPMFTVDAAGDRLVHDHRDEVAATVEATPLDHAAARIRRLSVRNRAQQDQYIAAGLSGGDVTSPDFAATCVEQASAVGLRLCQMLRGPDGAPWTSYVITGDGKAEVDIEGDLYLGSAGVAFFLAHLHEADPRPEFRRAAERALAHALDTRDRSRIGAFAGLGGLVYLLTHLHRLWGDRALLDRAVRLADETADLIEQDRHLDVFHGVAGLIPVFLGLADATGGHGLEQAHRCAAHLLRHARTDGDTLSWPSPDPHTVAADLTGLSHGAGGIGWALIMLGCRDDRSGYVDAGRRAFAYEARHFDHDEQDWYDLRRIPGGRLRNGRHYANAWCNGAAGIGMTRIHSWALLGKDDDAMLNEARQALTATMRGFPRLQNDSLCHGRSGNAELFLRFAELAEEPAFRMEANVQAQAQWRNLEDARPGPESGFFPGLMLGLAGFGMHFLRLARPESTPSVLLLDPPAPPRPSKE</sequence>
<dbReference type="CDD" id="cd04792">
    <property type="entry name" value="LanM-like"/>
    <property type="match status" value="1"/>
</dbReference>
<evidence type="ECO:0000259" key="1">
    <source>
        <dbReference type="Pfam" id="PF13575"/>
    </source>
</evidence>
<dbReference type="PIRSF" id="PIRSF037228">
    <property type="entry name" value="Lant_mod_RumM"/>
    <property type="match status" value="1"/>
</dbReference>
<dbReference type="Pfam" id="PF05147">
    <property type="entry name" value="LANC_like"/>
    <property type="match status" value="1"/>
</dbReference>
<dbReference type="Proteomes" id="UP001500212">
    <property type="component" value="Unassembled WGS sequence"/>
</dbReference>
<feature type="domain" description="Lantibiotic biosynthesis protein dehydration" evidence="1">
    <location>
        <begin position="235"/>
        <end position="612"/>
    </location>
</feature>
<dbReference type="InterPro" id="IPR012341">
    <property type="entry name" value="6hp_glycosidase-like_sf"/>
</dbReference>
<evidence type="ECO:0000313" key="3">
    <source>
        <dbReference type="Proteomes" id="UP001500212"/>
    </source>
</evidence>
<dbReference type="Pfam" id="PF13575">
    <property type="entry name" value="DUF4135"/>
    <property type="match status" value="1"/>
</dbReference>
<comment type="caution">
    <text evidence="2">The sequence shown here is derived from an EMBL/GenBank/DDBJ whole genome shotgun (WGS) entry which is preliminary data.</text>
</comment>
<dbReference type="InterPro" id="IPR007822">
    <property type="entry name" value="LANC-like"/>
</dbReference>
<dbReference type="SUPFAM" id="SSF158745">
    <property type="entry name" value="LanC-like"/>
    <property type="match status" value="1"/>
</dbReference>
<evidence type="ECO:0000313" key="2">
    <source>
        <dbReference type="EMBL" id="GAA4615963.1"/>
    </source>
</evidence>
<dbReference type="SMART" id="SM01260">
    <property type="entry name" value="LANC_like"/>
    <property type="match status" value="1"/>
</dbReference>
<dbReference type="PRINTS" id="PR01950">
    <property type="entry name" value="LANCSUPER"/>
</dbReference>
<name>A0ABP8TWJ4_9ACTN</name>
<reference evidence="3" key="1">
    <citation type="journal article" date="2019" name="Int. J. Syst. Evol. Microbiol.">
        <title>The Global Catalogue of Microorganisms (GCM) 10K type strain sequencing project: providing services to taxonomists for standard genome sequencing and annotation.</title>
        <authorList>
            <consortium name="The Broad Institute Genomics Platform"/>
            <consortium name="The Broad Institute Genome Sequencing Center for Infectious Disease"/>
            <person name="Wu L."/>
            <person name="Ma J."/>
        </authorList>
    </citation>
    <scope>NUCLEOTIDE SEQUENCE [LARGE SCALE GENOMIC DNA]</scope>
    <source>
        <strain evidence="3">JCM 17938</strain>
    </source>
</reference>
<dbReference type="InterPro" id="IPR017146">
    <property type="entry name" value="Lanti_2_LanM"/>
</dbReference>
<proteinExistence type="predicted"/>
<accession>A0ABP8TWJ4</accession>
<dbReference type="EMBL" id="BAABHJ010000031">
    <property type="protein sequence ID" value="GAA4615963.1"/>
    <property type="molecule type" value="Genomic_DNA"/>
</dbReference>
<gene>
    <name evidence="2" type="ORF">GCM10023195_70700</name>
</gene>
<dbReference type="NCBIfam" id="TIGR03897">
    <property type="entry name" value="lanti_2_LanM"/>
    <property type="match status" value="1"/>
</dbReference>
<organism evidence="2 3">
    <name type="scientific">Actinoallomurus liliacearum</name>
    <dbReference type="NCBI Taxonomy" id="1080073"/>
    <lineage>
        <taxon>Bacteria</taxon>
        <taxon>Bacillati</taxon>
        <taxon>Actinomycetota</taxon>
        <taxon>Actinomycetes</taxon>
        <taxon>Streptosporangiales</taxon>
        <taxon>Thermomonosporaceae</taxon>
        <taxon>Actinoallomurus</taxon>
    </lineage>
</organism>
<protein>
    <recommendedName>
        <fullName evidence="1">Lantibiotic biosynthesis protein dehydration domain-containing protein</fullName>
    </recommendedName>
</protein>
<dbReference type="Gene3D" id="1.50.10.10">
    <property type="match status" value="1"/>
</dbReference>
<keyword evidence="3" id="KW-1185">Reference proteome</keyword>